<dbReference type="AlphaFoldDB" id="A0A1H0SN65"/>
<sequence length="43" mass="4796">MIVKEIIGNEPTNKAVMSVLNDKKMIHLLNGGILNKKGLPLFY</sequence>
<keyword evidence="2" id="KW-1185">Reference proteome</keyword>
<dbReference type="RefSeq" id="WP_386756481.1">
    <property type="nucleotide sequence ID" value="NZ_JBHSDM010000010.1"/>
</dbReference>
<dbReference type="STRING" id="930152.SAMN05216565_10334"/>
<proteinExistence type="predicted"/>
<protein>
    <submittedName>
        <fullName evidence="1">Uncharacterized protein</fullName>
    </submittedName>
</protein>
<gene>
    <name evidence="1" type="ORF">SAMN05216565_10334</name>
</gene>
<accession>A0A1H0SN65</accession>
<name>A0A1H0SN65_9BACI</name>
<reference evidence="2" key="1">
    <citation type="submission" date="2016-10" db="EMBL/GenBank/DDBJ databases">
        <authorList>
            <person name="Varghese N."/>
            <person name="Submissions S."/>
        </authorList>
    </citation>
    <scope>NUCLEOTIDE SEQUENCE [LARGE SCALE GENOMIC DNA]</scope>
    <source>
        <strain evidence="2">IBRC-M10078</strain>
    </source>
</reference>
<evidence type="ECO:0000313" key="1">
    <source>
        <dbReference type="EMBL" id="SDP43262.1"/>
    </source>
</evidence>
<organism evidence="1 2">
    <name type="scientific">Litchfieldia salsa</name>
    <dbReference type="NCBI Taxonomy" id="930152"/>
    <lineage>
        <taxon>Bacteria</taxon>
        <taxon>Bacillati</taxon>
        <taxon>Bacillota</taxon>
        <taxon>Bacilli</taxon>
        <taxon>Bacillales</taxon>
        <taxon>Bacillaceae</taxon>
        <taxon>Litchfieldia</taxon>
    </lineage>
</organism>
<dbReference type="Proteomes" id="UP000199159">
    <property type="component" value="Unassembled WGS sequence"/>
</dbReference>
<evidence type="ECO:0000313" key="2">
    <source>
        <dbReference type="Proteomes" id="UP000199159"/>
    </source>
</evidence>
<dbReference type="EMBL" id="FNJU01000003">
    <property type="protein sequence ID" value="SDP43262.1"/>
    <property type="molecule type" value="Genomic_DNA"/>
</dbReference>